<proteinExistence type="predicted"/>
<evidence type="ECO:0000256" key="2">
    <source>
        <dbReference type="SAM" id="SignalP"/>
    </source>
</evidence>
<comment type="caution">
    <text evidence="3">The sequence shown here is derived from an EMBL/GenBank/DDBJ whole genome shotgun (WGS) entry which is preliminary data.</text>
</comment>
<accession>A0AAD7BLJ3</accession>
<keyword evidence="4" id="KW-1185">Reference proteome</keyword>
<dbReference type="Proteomes" id="UP001221142">
    <property type="component" value="Unassembled WGS sequence"/>
</dbReference>
<feature type="region of interest" description="Disordered" evidence="1">
    <location>
        <begin position="204"/>
        <end position="254"/>
    </location>
</feature>
<organism evidence="3 4">
    <name type="scientific">Roridomyces roridus</name>
    <dbReference type="NCBI Taxonomy" id="1738132"/>
    <lineage>
        <taxon>Eukaryota</taxon>
        <taxon>Fungi</taxon>
        <taxon>Dikarya</taxon>
        <taxon>Basidiomycota</taxon>
        <taxon>Agaricomycotina</taxon>
        <taxon>Agaricomycetes</taxon>
        <taxon>Agaricomycetidae</taxon>
        <taxon>Agaricales</taxon>
        <taxon>Marasmiineae</taxon>
        <taxon>Mycenaceae</taxon>
        <taxon>Roridomyces</taxon>
    </lineage>
</organism>
<feature type="signal peptide" evidence="2">
    <location>
        <begin position="1"/>
        <end position="15"/>
    </location>
</feature>
<sequence length="254" mass="27374">MFFLTISALAVIAHGLSSNASSLAPLVPQKPSARVSVAPSSFAGSTAGPLTLSKEEICTCVSVLPDFSRSTSCSIRSGWKIGQSETITALTRKVRHPFPLAMYASTAENPATNAPARTPPSPHPGPWNASLEWPMLISAIRITRIQSRLRINSLMPESSRIIVQDGPGHCSTTIPTLVRGYYTRTLPENGTISDIEEYPFFPDRDAAKVNGDGDLGLSEEDARLGDDDEDPSDYQNQDRVAIGQCESFPSGLRQ</sequence>
<evidence type="ECO:0000256" key="1">
    <source>
        <dbReference type="SAM" id="MobiDB-lite"/>
    </source>
</evidence>
<reference evidence="3" key="1">
    <citation type="submission" date="2023-03" db="EMBL/GenBank/DDBJ databases">
        <title>Massive genome expansion in bonnet fungi (Mycena s.s.) driven by repeated elements and novel gene families across ecological guilds.</title>
        <authorList>
            <consortium name="Lawrence Berkeley National Laboratory"/>
            <person name="Harder C.B."/>
            <person name="Miyauchi S."/>
            <person name="Viragh M."/>
            <person name="Kuo A."/>
            <person name="Thoen E."/>
            <person name="Andreopoulos B."/>
            <person name="Lu D."/>
            <person name="Skrede I."/>
            <person name="Drula E."/>
            <person name="Henrissat B."/>
            <person name="Morin E."/>
            <person name="Kohler A."/>
            <person name="Barry K."/>
            <person name="LaButti K."/>
            <person name="Morin E."/>
            <person name="Salamov A."/>
            <person name="Lipzen A."/>
            <person name="Mereny Z."/>
            <person name="Hegedus B."/>
            <person name="Baldrian P."/>
            <person name="Stursova M."/>
            <person name="Weitz H."/>
            <person name="Taylor A."/>
            <person name="Grigoriev I.V."/>
            <person name="Nagy L.G."/>
            <person name="Martin F."/>
            <person name="Kauserud H."/>
        </authorList>
    </citation>
    <scope>NUCLEOTIDE SEQUENCE</scope>
    <source>
        <strain evidence="3">9284</strain>
    </source>
</reference>
<protein>
    <submittedName>
        <fullName evidence="3">Uncharacterized protein</fullName>
    </submittedName>
</protein>
<feature type="chain" id="PRO_5041905874" evidence="2">
    <location>
        <begin position="16"/>
        <end position="254"/>
    </location>
</feature>
<evidence type="ECO:0000313" key="4">
    <source>
        <dbReference type="Proteomes" id="UP001221142"/>
    </source>
</evidence>
<dbReference type="EMBL" id="JARKIF010000013">
    <property type="protein sequence ID" value="KAJ7624723.1"/>
    <property type="molecule type" value="Genomic_DNA"/>
</dbReference>
<name>A0AAD7BLJ3_9AGAR</name>
<dbReference type="AlphaFoldDB" id="A0AAD7BLJ3"/>
<evidence type="ECO:0000313" key="3">
    <source>
        <dbReference type="EMBL" id="KAJ7624723.1"/>
    </source>
</evidence>
<gene>
    <name evidence="3" type="ORF">FB45DRAFT_1060932</name>
</gene>
<keyword evidence="2" id="KW-0732">Signal</keyword>